<proteinExistence type="predicted"/>
<dbReference type="InterPro" id="IPR016942">
    <property type="entry name" value="UCP030042"/>
</dbReference>
<feature type="transmembrane region" description="Helical" evidence="1">
    <location>
        <begin position="109"/>
        <end position="136"/>
    </location>
</feature>
<keyword evidence="1" id="KW-0472">Membrane</keyword>
<evidence type="ECO:0000313" key="4">
    <source>
        <dbReference type="Proteomes" id="UP000228859"/>
    </source>
</evidence>
<feature type="transmembrane region" description="Helical" evidence="1">
    <location>
        <begin position="85"/>
        <end position="103"/>
    </location>
</feature>
<keyword evidence="1" id="KW-0812">Transmembrane</keyword>
<name>A0A2D3WCL5_9BACT</name>
<dbReference type="PIRSF" id="PIRSF030042">
    <property type="entry name" value="UCP030042"/>
    <property type="match status" value="1"/>
</dbReference>
<dbReference type="RefSeq" id="WP_294893749.1">
    <property type="nucleotide sequence ID" value="NZ_DLUI01000046.1"/>
</dbReference>
<feature type="domain" description="DUF4395" evidence="2">
    <location>
        <begin position="12"/>
        <end position="139"/>
    </location>
</feature>
<dbReference type="AlphaFoldDB" id="A0A2D3WCL5"/>
<evidence type="ECO:0000256" key="1">
    <source>
        <dbReference type="SAM" id="Phobius"/>
    </source>
</evidence>
<evidence type="ECO:0000259" key="2">
    <source>
        <dbReference type="Pfam" id="PF14340"/>
    </source>
</evidence>
<dbReference type="InterPro" id="IPR025508">
    <property type="entry name" value="DUF4395"/>
</dbReference>
<dbReference type="EMBL" id="DLUI01000046">
    <property type="protein sequence ID" value="DAB39031.1"/>
    <property type="molecule type" value="Genomic_DNA"/>
</dbReference>
<gene>
    <name evidence="3" type="ORF">CFH83_02990</name>
</gene>
<keyword evidence="1" id="KW-1133">Transmembrane helix</keyword>
<sequence length="147" mass="16501">MAQQCPLIFRQIDATVVRINTLFVISAISAFLVTQNSILLIMLVIDFILRLYGYKHLSPIQNMSLFIQKKLSFPIKMEDAGAKRLAAFFGVGFTVALLIAYWLNADVAVLIIGGIFLFCASLELLFGYCVGCKIYYIAKKLYPKGFE</sequence>
<dbReference type="Proteomes" id="UP000228859">
    <property type="component" value="Unassembled WGS sequence"/>
</dbReference>
<reference evidence="3 4" key="1">
    <citation type="journal article" date="2017" name="Front. Microbiol.">
        <title>Comparative Genomic Analysis of the Class Epsilonproteobacteria and Proposed Reclassification to Epsilonbacteraeota (phyl. nov.).</title>
        <authorList>
            <person name="Waite D.W."/>
            <person name="Vanwonterghem I."/>
            <person name="Rinke C."/>
            <person name="Parks D.H."/>
            <person name="Zhang Y."/>
            <person name="Takai K."/>
            <person name="Sievert S.M."/>
            <person name="Simon J."/>
            <person name="Campbell B.J."/>
            <person name="Hanson T.E."/>
            <person name="Woyke T."/>
            <person name="Klotz M.G."/>
            <person name="Hugenholtz P."/>
        </authorList>
    </citation>
    <scope>NUCLEOTIDE SEQUENCE [LARGE SCALE GENOMIC DNA]</scope>
    <source>
        <strain evidence="3">UBA12443</strain>
    </source>
</reference>
<accession>A0A2D3WCL5</accession>
<dbReference type="Pfam" id="PF14340">
    <property type="entry name" value="DUF4395"/>
    <property type="match status" value="1"/>
</dbReference>
<evidence type="ECO:0000313" key="3">
    <source>
        <dbReference type="EMBL" id="DAB39031.1"/>
    </source>
</evidence>
<feature type="transmembrane region" description="Helical" evidence="1">
    <location>
        <begin position="22"/>
        <end position="49"/>
    </location>
</feature>
<comment type="caution">
    <text evidence="3">The sequence shown here is derived from an EMBL/GenBank/DDBJ whole genome shotgun (WGS) entry which is preliminary data.</text>
</comment>
<organism evidence="3 4">
    <name type="scientific">Sulfuricurvum kujiense</name>
    <dbReference type="NCBI Taxonomy" id="148813"/>
    <lineage>
        <taxon>Bacteria</taxon>
        <taxon>Pseudomonadati</taxon>
        <taxon>Campylobacterota</taxon>
        <taxon>Epsilonproteobacteria</taxon>
        <taxon>Campylobacterales</taxon>
        <taxon>Sulfurimonadaceae</taxon>
        <taxon>Sulfuricurvum</taxon>
    </lineage>
</organism>
<protein>
    <recommendedName>
        <fullName evidence="2">DUF4395 domain-containing protein</fullName>
    </recommendedName>
</protein>